<evidence type="ECO:0000259" key="4">
    <source>
        <dbReference type="Pfam" id="PF04509"/>
    </source>
</evidence>
<name>M0A6Q5_9EURY</name>
<dbReference type="InterPro" id="IPR028051">
    <property type="entry name" value="CheX-like_dom"/>
</dbReference>
<dbReference type="AlphaFoldDB" id="M0A6Q5"/>
<keyword evidence="1" id="KW-0145">Chemotaxis</keyword>
<keyword evidence="7" id="KW-1185">Reference proteome</keyword>
<feature type="domain" description="CheC-like protein" evidence="4">
    <location>
        <begin position="108"/>
        <end position="138"/>
    </location>
</feature>
<reference evidence="6 7" key="1">
    <citation type="journal article" date="2014" name="PLoS Genet.">
        <title>Phylogenetically driven sequencing of extremely halophilic archaea reveals strategies for static and dynamic osmo-response.</title>
        <authorList>
            <person name="Becker E.A."/>
            <person name="Seitzer P.M."/>
            <person name="Tritt A."/>
            <person name="Larsen D."/>
            <person name="Krusor M."/>
            <person name="Yao A.I."/>
            <person name="Wu D."/>
            <person name="Madern D."/>
            <person name="Eisen J.A."/>
            <person name="Darling A.E."/>
            <person name="Facciotti M.T."/>
        </authorList>
    </citation>
    <scope>NUCLEOTIDE SEQUENCE [LARGE SCALE GENOMIC DNA]</scope>
    <source>
        <strain evidence="6 7">JCM 10990</strain>
    </source>
</reference>
<dbReference type="Pfam" id="PF04509">
    <property type="entry name" value="CheC"/>
    <property type="match status" value="1"/>
</dbReference>
<dbReference type="STRING" id="1227492.C482_18929"/>
<dbReference type="PANTHER" id="PTHR43693">
    <property type="entry name" value="PROTEIN PHOSPHATASE CHEZ"/>
    <property type="match status" value="1"/>
</dbReference>
<dbReference type="InterPro" id="IPR028976">
    <property type="entry name" value="CheC-like_sf"/>
</dbReference>
<comment type="caution">
    <text evidence="6">The sequence shown here is derived from an EMBL/GenBank/DDBJ whole genome shotgun (WGS) entry which is preliminary data.</text>
</comment>
<organism evidence="6 7">
    <name type="scientific">Natrialba chahannaoensis JCM 10990</name>
    <dbReference type="NCBI Taxonomy" id="1227492"/>
    <lineage>
        <taxon>Archaea</taxon>
        <taxon>Methanobacteriati</taxon>
        <taxon>Methanobacteriota</taxon>
        <taxon>Stenosarchaea group</taxon>
        <taxon>Halobacteria</taxon>
        <taxon>Halobacteriales</taxon>
        <taxon>Natrialbaceae</taxon>
        <taxon>Natrialba</taxon>
    </lineage>
</organism>
<dbReference type="CDD" id="cd17911">
    <property type="entry name" value="CheC_ClassIII"/>
    <property type="match status" value="2"/>
</dbReference>
<dbReference type="GO" id="GO:0006935">
    <property type="term" value="P:chemotaxis"/>
    <property type="evidence" value="ECO:0007669"/>
    <property type="project" value="UniProtKB-KW"/>
</dbReference>
<dbReference type="Gene3D" id="3.40.1550.10">
    <property type="entry name" value="CheC-like"/>
    <property type="match status" value="2"/>
</dbReference>
<evidence type="ECO:0000256" key="3">
    <source>
        <dbReference type="SAM" id="MobiDB-lite"/>
    </source>
</evidence>
<evidence type="ECO:0000313" key="7">
    <source>
        <dbReference type="Proteomes" id="UP000011693"/>
    </source>
</evidence>
<evidence type="ECO:0000256" key="2">
    <source>
        <dbReference type="ARBA" id="ARBA00022801"/>
    </source>
</evidence>
<dbReference type="PATRIC" id="fig|1227492.4.peg.3765"/>
<accession>M0A6Q5</accession>
<dbReference type="EMBL" id="AOIN01000097">
    <property type="protein sequence ID" value="ELY94026.1"/>
    <property type="molecule type" value="Genomic_DNA"/>
</dbReference>
<dbReference type="Proteomes" id="UP000011693">
    <property type="component" value="Unassembled WGS sequence"/>
</dbReference>
<dbReference type="InterPro" id="IPR007597">
    <property type="entry name" value="CheC"/>
</dbReference>
<feature type="region of interest" description="Disordered" evidence="3">
    <location>
        <begin position="158"/>
        <end position="183"/>
    </location>
</feature>
<evidence type="ECO:0000256" key="1">
    <source>
        <dbReference type="ARBA" id="ARBA00022500"/>
    </source>
</evidence>
<feature type="compositionally biased region" description="Low complexity" evidence="3">
    <location>
        <begin position="170"/>
        <end position="182"/>
    </location>
</feature>
<sequence length="442" mass="47843">MGLEGKSMEIDIHSLETYNELARDGAESAADALSELAGVETRVDVTDVSLLSVADLEYEFAGRTFAGVDISLGEPLSGETVLAFDEAGRDAITSNLVPTDDPALVEGAVVEAGNIMVNGFISGWANHLDTKVDVSPPEYVEGTGIDILPDRMLEGRAVDNEDNEGNENKTTTNDGIDTTNTTPEDDLTEEYVFVFRSRVKAVSEGVDFRMLLFPTVDSLQRLLENESHDHNGTGVSLEKLEVFTEMTEQGATKAATNVTTMTGLETAVEVNRLSFIPIPDIPSQVGDDQRVGTAIEYAGSPSGYLAILFDPPSARTSVEALLPVESDDEWGDREREALEELCNIVASGFLDGWANVLKTSIKHSPPRFIADMGSSIMSPIIADIARTENYAFLLDSTIKTGDSDSLQCQLLALPHRSELETALDELLVERADETRADPDDLF</sequence>
<dbReference type="Pfam" id="PF13690">
    <property type="entry name" value="CheX"/>
    <property type="match status" value="1"/>
</dbReference>
<evidence type="ECO:0000313" key="6">
    <source>
        <dbReference type="EMBL" id="ELY94026.1"/>
    </source>
</evidence>
<feature type="domain" description="Chemotaxis phosphatase CheX-like" evidence="5">
    <location>
        <begin position="292"/>
        <end position="376"/>
    </location>
</feature>
<dbReference type="PANTHER" id="PTHR43693:SF1">
    <property type="entry name" value="PROTEIN PHOSPHATASE CHEZ"/>
    <property type="match status" value="1"/>
</dbReference>
<dbReference type="GO" id="GO:0016787">
    <property type="term" value="F:hydrolase activity"/>
    <property type="evidence" value="ECO:0007669"/>
    <property type="project" value="UniProtKB-KW"/>
</dbReference>
<evidence type="ECO:0000259" key="5">
    <source>
        <dbReference type="Pfam" id="PF13690"/>
    </source>
</evidence>
<dbReference type="SUPFAM" id="SSF103039">
    <property type="entry name" value="CheC-like"/>
    <property type="match status" value="2"/>
</dbReference>
<dbReference type="InterPro" id="IPR050992">
    <property type="entry name" value="CheZ_family_phosphatases"/>
</dbReference>
<keyword evidence="2" id="KW-0378">Hydrolase</keyword>
<protein>
    <submittedName>
        <fullName evidence="6">Taxis cluster protein CheC 1</fullName>
    </submittedName>
</protein>
<gene>
    <name evidence="6" type="ORF">C482_18929</name>
</gene>
<proteinExistence type="predicted"/>